<accession>A0AA40AJC7</accession>
<feature type="transmembrane region" description="Helical" evidence="6">
    <location>
        <begin position="126"/>
        <end position="145"/>
    </location>
</feature>
<feature type="transmembrane region" description="Helical" evidence="6">
    <location>
        <begin position="272"/>
        <end position="292"/>
    </location>
</feature>
<dbReference type="InterPro" id="IPR036259">
    <property type="entry name" value="MFS_trans_sf"/>
</dbReference>
<evidence type="ECO:0000256" key="4">
    <source>
        <dbReference type="ARBA" id="ARBA00023136"/>
    </source>
</evidence>
<feature type="transmembrane region" description="Helical" evidence="6">
    <location>
        <begin position="563"/>
        <end position="582"/>
    </location>
</feature>
<dbReference type="PANTHER" id="PTHR23501">
    <property type="entry name" value="MAJOR FACILITATOR SUPERFAMILY"/>
    <property type="match status" value="1"/>
</dbReference>
<evidence type="ECO:0000259" key="7">
    <source>
        <dbReference type="PROSITE" id="PS50850"/>
    </source>
</evidence>
<dbReference type="Pfam" id="PF07690">
    <property type="entry name" value="MFS_1"/>
    <property type="match status" value="1"/>
</dbReference>
<sequence>MAAQSSEDQKADVATAHHHDAADGAGSKPQAVVHHRLAVVPIEDEARQGAVHVSLGWRSWLVVFVTCFAIMAQVFVVVAAGSVIAFIVRDVGDAALAGWIIQGPLLMQSVLSPIVGRLSDAVGRKLVAALPPLVAFAGAVVSARATNMHMLIGGGILIGTTLSTISIVQAIPSEILPLKYRALANGFAFVGGCVGGIPSLALLVSPNSGRNRVGTMGAGAVTNADAGGWRYIFWMQAAFHLATSLGLFLFYWPPAAAVSERPRLSARDIAWAVDPVGSLLFIASATLMLLALDWAAGAYPWSDAHVVAPLAVGLVLFVAFGLYEWKGRDDGLVAHVFFARDANFALSVFAFAVEGWIFYSAVNSITPQLVLNLGFETSAWKISVRQLSYGLTSLLFSLVVTWYSTRFRDLKTPLLVTWALFLIVAICYAAFQPGWDHVQIGLNVIGGIGQAGPLTLLVACVQFTAPHAFLSTATGLAFSARAIGGAFGSAVLDAIISGRLAAHYAPAVGAAATAAGLPPDSVPALLAALAAGGDGDGVAGASPAAWAAAVAESRVQYNEAYRLAWASIIPFVFLATVAVACLRGVGELMTEKVEATVERLGEGEGEKLAA</sequence>
<evidence type="ECO:0000313" key="9">
    <source>
        <dbReference type="Proteomes" id="UP001172101"/>
    </source>
</evidence>
<dbReference type="SUPFAM" id="SSF103473">
    <property type="entry name" value="MFS general substrate transporter"/>
    <property type="match status" value="1"/>
</dbReference>
<dbReference type="GO" id="GO:0005886">
    <property type="term" value="C:plasma membrane"/>
    <property type="evidence" value="ECO:0007669"/>
    <property type="project" value="TreeGrafter"/>
</dbReference>
<dbReference type="PANTHER" id="PTHR23501:SF195">
    <property type="entry name" value="PEP5"/>
    <property type="match status" value="1"/>
</dbReference>
<feature type="compositionally biased region" description="Basic and acidic residues" evidence="5">
    <location>
        <begin position="7"/>
        <end position="22"/>
    </location>
</feature>
<gene>
    <name evidence="8" type="ORF">B0T26DRAFT_774454</name>
</gene>
<dbReference type="InterPro" id="IPR020846">
    <property type="entry name" value="MFS_dom"/>
</dbReference>
<feature type="transmembrane region" description="Helical" evidence="6">
    <location>
        <begin position="414"/>
        <end position="431"/>
    </location>
</feature>
<dbReference type="GeneID" id="85329855"/>
<evidence type="ECO:0000256" key="5">
    <source>
        <dbReference type="SAM" id="MobiDB-lite"/>
    </source>
</evidence>
<evidence type="ECO:0000313" key="8">
    <source>
        <dbReference type="EMBL" id="KAK0716897.1"/>
    </source>
</evidence>
<dbReference type="InterPro" id="IPR011701">
    <property type="entry name" value="MFS"/>
</dbReference>
<dbReference type="AlphaFoldDB" id="A0AA40AJC7"/>
<feature type="transmembrane region" description="Helical" evidence="6">
    <location>
        <begin position="304"/>
        <end position="323"/>
    </location>
</feature>
<evidence type="ECO:0000256" key="6">
    <source>
        <dbReference type="SAM" id="Phobius"/>
    </source>
</evidence>
<proteinExistence type="predicted"/>
<evidence type="ECO:0000256" key="2">
    <source>
        <dbReference type="ARBA" id="ARBA00022692"/>
    </source>
</evidence>
<dbReference type="EMBL" id="JAUIRO010000004">
    <property type="protein sequence ID" value="KAK0716897.1"/>
    <property type="molecule type" value="Genomic_DNA"/>
</dbReference>
<protein>
    <submittedName>
        <fullName evidence="8">Major facilitator superfamily domain-containing protein</fullName>
    </submittedName>
</protein>
<evidence type="ECO:0000256" key="3">
    <source>
        <dbReference type="ARBA" id="ARBA00022989"/>
    </source>
</evidence>
<keyword evidence="9" id="KW-1185">Reference proteome</keyword>
<feature type="transmembrane region" description="Helical" evidence="6">
    <location>
        <begin position="231"/>
        <end position="252"/>
    </location>
</feature>
<feature type="transmembrane region" description="Helical" evidence="6">
    <location>
        <begin position="151"/>
        <end position="171"/>
    </location>
</feature>
<name>A0AA40AJC7_9PEZI</name>
<keyword evidence="3 6" id="KW-1133">Transmembrane helix</keyword>
<feature type="region of interest" description="Disordered" evidence="5">
    <location>
        <begin position="1"/>
        <end position="29"/>
    </location>
</feature>
<dbReference type="RefSeq" id="XP_060295690.1">
    <property type="nucleotide sequence ID" value="XM_060446585.1"/>
</dbReference>
<organism evidence="8 9">
    <name type="scientific">Lasiosphaeria miniovina</name>
    <dbReference type="NCBI Taxonomy" id="1954250"/>
    <lineage>
        <taxon>Eukaryota</taxon>
        <taxon>Fungi</taxon>
        <taxon>Dikarya</taxon>
        <taxon>Ascomycota</taxon>
        <taxon>Pezizomycotina</taxon>
        <taxon>Sordariomycetes</taxon>
        <taxon>Sordariomycetidae</taxon>
        <taxon>Sordariales</taxon>
        <taxon>Lasiosphaeriaceae</taxon>
        <taxon>Lasiosphaeria</taxon>
    </lineage>
</organism>
<feature type="transmembrane region" description="Helical" evidence="6">
    <location>
        <begin position="382"/>
        <end position="402"/>
    </location>
</feature>
<keyword evidence="4 6" id="KW-0472">Membrane</keyword>
<evidence type="ECO:0000256" key="1">
    <source>
        <dbReference type="ARBA" id="ARBA00004141"/>
    </source>
</evidence>
<reference evidence="8" key="1">
    <citation type="submission" date="2023-06" db="EMBL/GenBank/DDBJ databases">
        <title>Genome-scale phylogeny and comparative genomics of the fungal order Sordariales.</title>
        <authorList>
            <consortium name="Lawrence Berkeley National Laboratory"/>
            <person name="Hensen N."/>
            <person name="Bonometti L."/>
            <person name="Westerberg I."/>
            <person name="Brannstrom I.O."/>
            <person name="Guillou S."/>
            <person name="Cros-Aarteil S."/>
            <person name="Calhoun S."/>
            <person name="Haridas S."/>
            <person name="Kuo A."/>
            <person name="Mondo S."/>
            <person name="Pangilinan J."/>
            <person name="Riley R."/>
            <person name="LaButti K."/>
            <person name="Andreopoulos B."/>
            <person name="Lipzen A."/>
            <person name="Chen C."/>
            <person name="Yanf M."/>
            <person name="Daum C."/>
            <person name="Ng V."/>
            <person name="Clum A."/>
            <person name="Steindorff A."/>
            <person name="Ohm R."/>
            <person name="Martin F."/>
            <person name="Silar P."/>
            <person name="Natvig D."/>
            <person name="Lalanne C."/>
            <person name="Gautier V."/>
            <person name="Ament-velasquez S.L."/>
            <person name="Kruys A."/>
            <person name="Hutchinson M.I."/>
            <person name="Powell A.J."/>
            <person name="Barry K."/>
            <person name="Miller A.N."/>
            <person name="Grigoriev I.V."/>
            <person name="Debuchy R."/>
            <person name="Gladieux P."/>
            <person name="Thoren M.H."/>
            <person name="Johannesson H."/>
        </authorList>
    </citation>
    <scope>NUCLEOTIDE SEQUENCE</scope>
    <source>
        <strain evidence="8">SMH2392-1A</strain>
    </source>
</reference>
<feature type="transmembrane region" description="Helical" evidence="6">
    <location>
        <begin position="60"/>
        <end position="88"/>
    </location>
</feature>
<feature type="transmembrane region" description="Helical" evidence="6">
    <location>
        <begin position="344"/>
        <end position="362"/>
    </location>
</feature>
<keyword evidence="2 6" id="KW-0812">Transmembrane</keyword>
<feature type="transmembrane region" description="Helical" evidence="6">
    <location>
        <begin position="183"/>
        <end position="204"/>
    </location>
</feature>
<dbReference type="GO" id="GO:0022857">
    <property type="term" value="F:transmembrane transporter activity"/>
    <property type="evidence" value="ECO:0007669"/>
    <property type="project" value="InterPro"/>
</dbReference>
<comment type="subcellular location">
    <subcellularLocation>
        <location evidence="1">Membrane</location>
        <topology evidence="1">Multi-pass membrane protein</topology>
    </subcellularLocation>
</comment>
<feature type="domain" description="Major facilitator superfamily (MFS) profile" evidence="7">
    <location>
        <begin position="59"/>
        <end position="593"/>
    </location>
</feature>
<dbReference type="Gene3D" id="1.20.1250.20">
    <property type="entry name" value="MFS general substrate transporter like domains"/>
    <property type="match status" value="1"/>
</dbReference>
<feature type="transmembrane region" description="Helical" evidence="6">
    <location>
        <begin position="94"/>
        <end position="114"/>
    </location>
</feature>
<comment type="caution">
    <text evidence="8">The sequence shown here is derived from an EMBL/GenBank/DDBJ whole genome shotgun (WGS) entry which is preliminary data.</text>
</comment>
<dbReference type="Proteomes" id="UP001172101">
    <property type="component" value="Unassembled WGS sequence"/>
</dbReference>
<dbReference type="PROSITE" id="PS50850">
    <property type="entry name" value="MFS"/>
    <property type="match status" value="1"/>
</dbReference>